<gene>
    <name evidence="2" type="ORF">DM02DRAFT_163521</name>
</gene>
<keyword evidence="1" id="KW-0812">Transmembrane</keyword>
<name>A0A2V1DB59_9PLEO</name>
<keyword evidence="3" id="KW-1185">Reference proteome</keyword>
<organism evidence="2 3">
    <name type="scientific">Periconia macrospinosa</name>
    <dbReference type="NCBI Taxonomy" id="97972"/>
    <lineage>
        <taxon>Eukaryota</taxon>
        <taxon>Fungi</taxon>
        <taxon>Dikarya</taxon>
        <taxon>Ascomycota</taxon>
        <taxon>Pezizomycotina</taxon>
        <taxon>Dothideomycetes</taxon>
        <taxon>Pleosporomycetidae</taxon>
        <taxon>Pleosporales</taxon>
        <taxon>Massarineae</taxon>
        <taxon>Periconiaceae</taxon>
        <taxon>Periconia</taxon>
    </lineage>
</organism>
<evidence type="ECO:0000256" key="1">
    <source>
        <dbReference type="SAM" id="Phobius"/>
    </source>
</evidence>
<evidence type="ECO:0000313" key="3">
    <source>
        <dbReference type="Proteomes" id="UP000244855"/>
    </source>
</evidence>
<accession>A0A2V1DB59</accession>
<feature type="transmembrane region" description="Helical" evidence="1">
    <location>
        <begin position="45"/>
        <end position="70"/>
    </location>
</feature>
<keyword evidence="1" id="KW-0472">Membrane</keyword>
<dbReference type="AlphaFoldDB" id="A0A2V1DB59"/>
<keyword evidence="1" id="KW-1133">Transmembrane helix</keyword>
<dbReference type="Proteomes" id="UP000244855">
    <property type="component" value="Unassembled WGS sequence"/>
</dbReference>
<protein>
    <submittedName>
        <fullName evidence="2">Uncharacterized protein</fullName>
    </submittedName>
</protein>
<reference evidence="2 3" key="1">
    <citation type="journal article" date="2018" name="Sci. Rep.">
        <title>Comparative genomics provides insights into the lifestyle and reveals functional heterogeneity of dark septate endophytic fungi.</title>
        <authorList>
            <person name="Knapp D.G."/>
            <person name="Nemeth J.B."/>
            <person name="Barry K."/>
            <person name="Hainaut M."/>
            <person name="Henrissat B."/>
            <person name="Johnson J."/>
            <person name="Kuo A."/>
            <person name="Lim J.H.P."/>
            <person name="Lipzen A."/>
            <person name="Nolan M."/>
            <person name="Ohm R.A."/>
            <person name="Tamas L."/>
            <person name="Grigoriev I.V."/>
            <person name="Spatafora J.W."/>
            <person name="Nagy L.G."/>
            <person name="Kovacs G.M."/>
        </authorList>
    </citation>
    <scope>NUCLEOTIDE SEQUENCE [LARGE SCALE GENOMIC DNA]</scope>
    <source>
        <strain evidence="2 3">DSE2036</strain>
    </source>
</reference>
<evidence type="ECO:0000313" key="2">
    <source>
        <dbReference type="EMBL" id="PVH95340.1"/>
    </source>
</evidence>
<sequence length="144" mass="16551">MPRPATHDLPDPASLPWSLNFFVGACFSTIHVLRCESWLMYGNLYFLFFFFISVILMLFILAHCTCHWLARTFLHVCLQQARYTTYHGHRHVKSPLPSPAFPFPSLRACLRHPSLFNVPSIWIHLDSQPSSSQASAFTAFPVTR</sequence>
<dbReference type="PROSITE" id="PS51257">
    <property type="entry name" value="PROKAR_LIPOPROTEIN"/>
    <property type="match status" value="1"/>
</dbReference>
<feature type="transmembrane region" description="Helical" evidence="1">
    <location>
        <begin position="15"/>
        <end position="33"/>
    </location>
</feature>
<proteinExistence type="predicted"/>
<dbReference type="EMBL" id="KZ805500">
    <property type="protein sequence ID" value="PVH95340.1"/>
    <property type="molecule type" value="Genomic_DNA"/>
</dbReference>